<keyword evidence="2" id="KW-1133">Transmembrane helix</keyword>
<reference evidence="4 5" key="1">
    <citation type="submission" date="2017-06" db="EMBL/GenBank/DDBJ databases">
        <title>Global population genomics of the pathogenic fungus Cryptococcus neoformans var. grubii.</title>
        <authorList>
            <person name="Cuomo C."/>
            <person name="Litvintseva A."/>
            <person name="Chen Y."/>
            <person name="Young S."/>
            <person name="Zeng Q."/>
            <person name="Chapman S."/>
            <person name="Gujja S."/>
            <person name="Saif S."/>
            <person name="Birren B."/>
        </authorList>
    </citation>
    <scope>NUCLEOTIDE SEQUENCE [LARGE SCALE GENOMIC DNA]</scope>
    <source>
        <strain evidence="4 5">Tu259-1</strain>
    </source>
</reference>
<dbReference type="GO" id="GO:0016020">
    <property type="term" value="C:membrane"/>
    <property type="evidence" value="ECO:0007669"/>
    <property type="project" value="TreeGrafter"/>
</dbReference>
<feature type="region of interest" description="Disordered" evidence="1">
    <location>
        <begin position="359"/>
        <end position="381"/>
    </location>
</feature>
<keyword evidence="2" id="KW-0472">Membrane</keyword>
<dbReference type="InterPro" id="IPR000073">
    <property type="entry name" value="AB_hydrolase_1"/>
</dbReference>
<dbReference type="PANTHER" id="PTHR12277">
    <property type="entry name" value="ALPHA/BETA HYDROLASE DOMAIN-CONTAINING PROTEIN"/>
    <property type="match status" value="1"/>
</dbReference>
<dbReference type="InterPro" id="IPR029058">
    <property type="entry name" value="AB_hydrolase_fold"/>
</dbReference>
<dbReference type="OrthoDB" id="10249433at2759"/>
<evidence type="ECO:0000313" key="4">
    <source>
        <dbReference type="EMBL" id="OXG21938.1"/>
    </source>
</evidence>
<feature type="transmembrane region" description="Helical" evidence="2">
    <location>
        <begin position="13"/>
        <end position="32"/>
    </location>
</feature>
<organism evidence="4 5">
    <name type="scientific">Cryptococcus neoformans Tu259-1</name>
    <dbReference type="NCBI Taxonomy" id="1230072"/>
    <lineage>
        <taxon>Eukaryota</taxon>
        <taxon>Fungi</taxon>
        <taxon>Dikarya</taxon>
        <taxon>Basidiomycota</taxon>
        <taxon>Agaricomycotina</taxon>
        <taxon>Tremellomycetes</taxon>
        <taxon>Tremellales</taxon>
        <taxon>Cryptococcaceae</taxon>
        <taxon>Cryptococcus</taxon>
        <taxon>Cryptococcus neoformans species complex</taxon>
    </lineage>
</organism>
<dbReference type="GO" id="GO:0008474">
    <property type="term" value="F:palmitoyl-(protein) hydrolase activity"/>
    <property type="evidence" value="ECO:0007669"/>
    <property type="project" value="TreeGrafter"/>
</dbReference>
<keyword evidence="2" id="KW-0812">Transmembrane</keyword>
<dbReference type="EMBL" id="AMKT01000041">
    <property type="protein sequence ID" value="OXG21938.1"/>
    <property type="molecule type" value="Genomic_DNA"/>
</dbReference>
<comment type="caution">
    <text evidence="4">The sequence shown here is derived from an EMBL/GenBank/DDBJ whole genome shotgun (WGS) entry which is preliminary data.</text>
</comment>
<dbReference type="PANTHER" id="PTHR12277:SF81">
    <property type="entry name" value="PROTEIN ABHD13"/>
    <property type="match status" value="1"/>
</dbReference>
<gene>
    <name evidence="4" type="ORF">C361_03365</name>
</gene>
<evidence type="ECO:0000256" key="2">
    <source>
        <dbReference type="SAM" id="Phobius"/>
    </source>
</evidence>
<protein>
    <submittedName>
        <fullName evidence="4">BEM46 family protein</fullName>
    </submittedName>
</protein>
<dbReference type="Pfam" id="PF00561">
    <property type="entry name" value="Abhydrolase_1"/>
    <property type="match status" value="1"/>
</dbReference>
<feature type="domain" description="AB hydrolase-1" evidence="3">
    <location>
        <begin position="126"/>
        <end position="269"/>
    </location>
</feature>
<evidence type="ECO:0000313" key="5">
    <source>
        <dbReference type="Proteomes" id="UP000199727"/>
    </source>
</evidence>
<evidence type="ECO:0000256" key="1">
    <source>
        <dbReference type="SAM" id="MobiDB-lite"/>
    </source>
</evidence>
<dbReference type="AlphaFoldDB" id="A0A854QCI4"/>
<dbReference type="SUPFAM" id="SSF53474">
    <property type="entry name" value="alpha/beta-Hydrolases"/>
    <property type="match status" value="1"/>
</dbReference>
<dbReference type="Gene3D" id="3.40.50.1820">
    <property type="entry name" value="alpha/beta hydrolase"/>
    <property type="match status" value="1"/>
</dbReference>
<feature type="compositionally biased region" description="Polar residues" evidence="1">
    <location>
        <begin position="372"/>
        <end position="381"/>
    </location>
</feature>
<evidence type="ECO:0000259" key="3">
    <source>
        <dbReference type="Pfam" id="PF00561"/>
    </source>
</evidence>
<sequence length="381" mass="42761">MISSNAALTVAKYALGASVTATILAIGGLWYFQRSLIYPSGFPEGSRIVVPKPIEVGCPYEDVTLTCSDGVKIKAYVIMARRKPLMVSELRGLSLAERKERAQMEMEAWAQEMGDEKAIEYSKSRPTIVIFHANAGNMGHRVPLARHFNVDFRCNVFMLSYRGYGHSEGKPSESGKLLPCCIMQKINDIKHCHHIYLGLQIDIQTAMKYVQAHPILGQTKIILYGQSLGGAACFYATSKHRDAVAGVIVENTMLSFKTLVPLIMPQIPRFLLPILLTEHWDAHKTVPLIPSTTPILFLVGKRDTLVKAEQMLALRKLRDSGRTRWREFDGEHNDTCLQPGYWEEIGKWLREEIEDDGVEVLDQNDRGEKNSLKATTEDATL</sequence>
<proteinExistence type="predicted"/>
<accession>A0A854QCI4</accession>
<name>A0A854QCI4_CRYNE</name>
<dbReference type="Proteomes" id="UP000199727">
    <property type="component" value="Unassembled WGS sequence"/>
</dbReference>